<dbReference type="PROSITE" id="PS50157">
    <property type="entry name" value="ZINC_FINGER_C2H2_2"/>
    <property type="match status" value="3"/>
</dbReference>
<dbReference type="EMBL" id="AJVK01017527">
    <property type="status" value="NOT_ANNOTATED_CDS"/>
    <property type="molecule type" value="Genomic_DNA"/>
</dbReference>
<feature type="domain" description="C2H2-type" evidence="9">
    <location>
        <begin position="181"/>
        <end position="208"/>
    </location>
</feature>
<keyword evidence="2" id="KW-0479">Metal-binding</keyword>
<dbReference type="VEuPathDB" id="VectorBase:PPAPM1_010835"/>
<dbReference type="SMART" id="SM00355">
    <property type="entry name" value="ZnF_C2H2"/>
    <property type="match status" value="6"/>
</dbReference>
<keyword evidence="8" id="KW-0539">Nucleus</keyword>
<evidence type="ECO:0000256" key="4">
    <source>
        <dbReference type="ARBA" id="ARBA00022771"/>
    </source>
</evidence>
<dbReference type="InterPro" id="IPR036236">
    <property type="entry name" value="Znf_C2H2_sf"/>
</dbReference>
<evidence type="ECO:0000313" key="10">
    <source>
        <dbReference type="EnsemblMetazoa" id="PPAI010004-PA"/>
    </source>
</evidence>
<evidence type="ECO:0000256" key="5">
    <source>
        <dbReference type="ARBA" id="ARBA00022833"/>
    </source>
</evidence>
<keyword evidence="11" id="KW-1185">Reference proteome</keyword>
<dbReference type="EnsemblMetazoa" id="PPAI010004-RA">
    <property type="protein sequence ID" value="PPAI010004-PA"/>
    <property type="gene ID" value="PPAI010004"/>
</dbReference>
<dbReference type="AlphaFoldDB" id="A0A1B0DNF9"/>
<comment type="subcellular location">
    <subcellularLocation>
        <location evidence="1">Nucleus</location>
    </subcellularLocation>
</comment>
<dbReference type="VEuPathDB" id="VectorBase:PPAI010004"/>
<dbReference type="SUPFAM" id="SSF57667">
    <property type="entry name" value="beta-beta-alpha zinc fingers"/>
    <property type="match status" value="2"/>
</dbReference>
<evidence type="ECO:0000313" key="11">
    <source>
        <dbReference type="Proteomes" id="UP000092462"/>
    </source>
</evidence>
<dbReference type="Gene3D" id="3.30.160.60">
    <property type="entry name" value="Classic Zinc Finger"/>
    <property type="match status" value="3"/>
</dbReference>
<dbReference type="GO" id="GO:0008270">
    <property type="term" value="F:zinc ion binding"/>
    <property type="evidence" value="ECO:0007669"/>
    <property type="project" value="UniProtKB-KW"/>
</dbReference>
<proteinExistence type="predicted"/>
<evidence type="ECO:0000256" key="3">
    <source>
        <dbReference type="ARBA" id="ARBA00022737"/>
    </source>
</evidence>
<feature type="domain" description="C2H2-type" evidence="9">
    <location>
        <begin position="93"/>
        <end position="121"/>
    </location>
</feature>
<protein>
    <recommendedName>
        <fullName evidence="9">C2H2-type domain-containing protein</fullName>
    </recommendedName>
</protein>
<dbReference type="Proteomes" id="UP000092462">
    <property type="component" value="Unassembled WGS sequence"/>
</dbReference>
<evidence type="ECO:0000256" key="7">
    <source>
        <dbReference type="ARBA" id="ARBA00023163"/>
    </source>
</evidence>
<keyword evidence="6" id="KW-0805">Transcription regulation</keyword>
<accession>A0A1B0DNF9</accession>
<evidence type="ECO:0000256" key="1">
    <source>
        <dbReference type="ARBA" id="ARBA00004123"/>
    </source>
</evidence>
<sequence>MDIVKIKEEYDVESVVLDIVKEEYCIQGEYMAESYPEEFTIEMSSGSSIIKTEDENVKEKKTFECPKCKLKFLRQLSLEQHICKLGQRIDYAFLCSKCSIQFRDGTLFLRHLKTHHTESKEIIRCPLCYKAYTYVAHLMHHVTKHLKGPQFKCNACVRIFCEEIELQRHISVIHRRVHEKLICRQCGKILMDYESYEKHSQTHSSKNIYCPRCPMTFKLKLQMEKHLASQHKDDKTFVSAKQVQNVLNQEN</sequence>
<reference evidence="10" key="1">
    <citation type="submission" date="2022-08" db="UniProtKB">
        <authorList>
            <consortium name="EnsemblMetazoa"/>
        </authorList>
    </citation>
    <scope>IDENTIFICATION</scope>
    <source>
        <strain evidence="10">Israel</strain>
    </source>
</reference>
<dbReference type="PROSITE" id="PS00028">
    <property type="entry name" value="ZINC_FINGER_C2H2_1"/>
    <property type="match status" value="5"/>
</dbReference>
<dbReference type="PANTHER" id="PTHR47772:SF13">
    <property type="entry name" value="GASTRULA ZINC FINGER PROTEIN XLCGF49.1-LIKE-RELATED"/>
    <property type="match status" value="1"/>
</dbReference>
<keyword evidence="3" id="KW-0677">Repeat</keyword>
<dbReference type="PANTHER" id="PTHR47772">
    <property type="entry name" value="ZINC FINGER PROTEIN 200"/>
    <property type="match status" value="1"/>
</dbReference>
<name>A0A1B0DNF9_PHLPP</name>
<evidence type="ECO:0000256" key="6">
    <source>
        <dbReference type="ARBA" id="ARBA00023015"/>
    </source>
</evidence>
<evidence type="ECO:0000256" key="2">
    <source>
        <dbReference type="ARBA" id="ARBA00022723"/>
    </source>
</evidence>
<keyword evidence="7" id="KW-0804">Transcription</keyword>
<evidence type="ECO:0000259" key="9">
    <source>
        <dbReference type="PROSITE" id="PS50157"/>
    </source>
</evidence>
<keyword evidence="4" id="KW-0863">Zinc-finger</keyword>
<dbReference type="GO" id="GO:0005634">
    <property type="term" value="C:nucleus"/>
    <property type="evidence" value="ECO:0007669"/>
    <property type="project" value="UniProtKB-SubCell"/>
</dbReference>
<dbReference type="InterPro" id="IPR013087">
    <property type="entry name" value="Znf_C2H2_type"/>
</dbReference>
<evidence type="ECO:0000256" key="8">
    <source>
        <dbReference type="ARBA" id="ARBA00023242"/>
    </source>
</evidence>
<feature type="domain" description="C2H2-type" evidence="9">
    <location>
        <begin position="151"/>
        <end position="179"/>
    </location>
</feature>
<organism evidence="10 11">
    <name type="scientific">Phlebotomus papatasi</name>
    <name type="common">Sandfly</name>
    <dbReference type="NCBI Taxonomy" id="29031"/>
    <lineage>
        <taxon>Eukaryota</taxon>
        <taxon>Metazoa</taxon>
        <taxon>Ecdysozoa</taxon>
        <taxon>Arthropoda</taxon>
        <taxon>Hexapoda</taxon>
        <taxon>Insecta</taxon>
        <taxon>Pterygota</taxon>
        <taxon>Neoptera</taxon>
        <taxon>Endopterygota</taxon>
        <taxon>Diptera</taxon>
        <taxon>Nematocera</taxon>
        <taxon>Psychodoidea</taxon>
        <taxon>Psychodidae</taxon>
        <taxon>Phlebotomus</taxon>
        <taxon>Phlebotomus</taxon>
    </lineage>
</organism>
<keyword evidence="5" id="KW-0862">Zinc</keyword>
<dbReference type="InterPro" id="IPR050636">
    <property type="entry name" value="C2H2-ZF_domain-containing"/>
</dbReference>